<dbReference type="GO" id="GO:0022857">
    <property type="term" value="F:transmembrane transporter activity"/>
    <property type="evidence" value="ECO:0007669"/>
    <property type="project" value="InterPro"/>
</dbReference>
<dbReference type="InterPro" id="IPR020846">
    <property type="entry name" value="MFS_dom"/>
</dbReference>
<dbReference type="Gene3D" id="1.20.1250.20">
    <property type="entry name" value="MFS general substrate transporter like domains"/>
    <property type="match status" value="1"/>
</dbReference>
<dbReference type="OrthoDB" id="272777at2"/>
<feature type="transmembrane region" description="Helical" evidence="7">
    <location>
        <begin position="165"/>
        <end position="185"/>
    </location>
</feature>
<evidence type="ECO:0000313" key="10">
    <source>
        <dbReference type="Proteomes" id="UP000321638"/>
    </source>
</evidence>
<feature type="transmembrane region" description="Helical" evidence="7">
    <location>
        <begin position="373"/>
        <end position="391"/>
    </location>
</feature>
<evidence type="ECO:0000256" key="7">
    <source>
        <dbReference type="SAM" id="Phobius"/>
    </source>
</evidence>
<dbReference type="InterPro" id="IPR011701">
    <property type="entry name" value="MFS"/>
</dbReference>
<feature type="transmembrane region" description="Helical" evidence="7">
    <location>
        <begin position="191"/>
        <end position="211"/>
    </location>
</feature>
<dbReference type="SUPFAM" id="SSF103473">
    <property type="entry name" value="MFS general substrate transporter"/>
    <property type="match status" value="1"/>
</dbReference>
<feature type="transmembrane region" description="Helical" evidence="7">
    <location>
        <begin position="218"/>
        <end position="238"/>
    </location>
</feature>
<keyword evidence="4 7" id="KW-1133">Transmembrane helix</keyword>
<evidence type="ECO:0000259" key="8">
    <source>
        <dbReference type="PROSITE" id="PS50850"/>
    </source>
</evidence>
<reference evidence="9 10" key="1">
    <citation type="submission" date="2019-06" db="EMBL/GenBank/DDBJ databases">
        <title>New taxonomy in bacterial strain CC-CFT640, isolated from vineyard.</title>
        <authorList>
            <person name="Lin S.-Y."/>
            <person name="Tsai C.-F."/>
            <person name="Young C.-C."/>
        </authorList>
    </citation>
    <scope>NUCLEOTIDE SEQUENCE [LARGE SCALE GENOMIC DNA]</scope>
    <source>
        <strain evidence="9 10">CC-CFT640</strain>
    </source>
</reference>
<accession>A0A5C8PL65</accession>
<evidence type="ECO:0000256" key="5">
    <source>
        <dbReference type="ARBA" id="ARBA00023136"/>
    </source>
</evidence>
<comment type="subcellular location">
    <subcellularLocation>
        <location evidence="1">Cell membrane</location>
        <topology evidence="1">Multi-pass membrane protein</topology>
    </subcellularLocation>
</comment>
<feature type="compositionally biased region" description="Low complexity" evidence="6">
    <location>
        <begin position="10"/>
        <end position="21"/>
    </location>
</feature>
<comment type="caution">
    <text evidence="9">The sequence shown here is derived from an EMBL/GenBank/DDBJ whole genome shotgun (WGS) entry which is preliminary data.</text>
</comment>
<keyword evidence="2" id="KW-1003">Cell membrane</keyword>
<keyword evidence="5 7" id="KW-0472">Membrane</keyword>
<evidence type="ECO:0000313" key="9">
    <source>
        <dbReference type="EMBL" id="TXL74340.1"/>
    </source>
</evidence>
<evidence type="ECO:0000256" key="1">
    <source>
        <dbReference type="ARBA" id="ARBA00004651"/>
    </source>
</evidence>
<evidence type="ECO:0000256" key="4">
    <source>
        <dbReference type="ARBA" id="ARBA00022989"/>
    </source>
</evidence>
<dbReference type="GO" id="GO:0005886">
    <property type="term" value="C:plasma membrane"/>
    <property type="evidence" value="ECO:0007669"/>
    <property type="project" value="UniProtKB-SubCell"/>
</dbReference>
<feature type="compositionally biased region" description="Polar residues" evidence="6">
    <location>
        <begin position="25"/>
        <end position="39"/>
    </location>
</feature>
<dbReference type="EMBL" id="VDUZ01000019">
    <property type="protein sequence ID" value="TXL74340.1"/>
    <property type="molecule type" value="Genomic_DNA"/>
</dbReference>
<name>A0A5C8PL65_9HYPH</name>
<proteinExistence type="predicted"/>
<feature type="transmembrane region" description="Helical" evidence="7">
    <location>
        <begin position="250"/>
        <end position="269"/>
    </location>
</feature>
<dbReference type="AlphaFoldDB" id="A0A5C8PL65"/>
<gene>
    <name evidence="9" type="ORF">FHP25_17815</name>
</gene>
<keyword evidence="10" id="KW-1185">Reference proteome</keyword>
<feature type="transmembrane region" description="Helical" evidence="7">
    <location>
        <begin position="430"/>
        <end position="449"/>
    </location>
</feature>
<feature type="transmembrane region" description="Helical" evidence="7">
    <location>
        <begin position="131"/>
        <end position="153"/>
    </location>
</feature>
<feature type="transmembrane region" description="Helical" evidence="7">
    <location>
        <begin position="297"/>
        <end position="319"/>
    </location>
</feature>
<keyword evidence="3 7" id="KW-0812">Transmembrane</keyword>
<organism evidence="9 10">
    <name type="scientific">Vineibacter terrae</name>
    <dbReference type="NCBI Taxonomy" id="2586908"/>
    <lineage>
        <taxon>Bacteria</taxon>
        <taxon>Pseudomonadati</taxon>
        <taxon>Pseudomonadota</taxon>
        <taxon>Alphaproteobacteria</taxon>
        <taxon>Hyphomicrobiales</taxon>
        <taxon>Vineibacter</taxon>
    </lineage>
</organism>
<feature type="transmembrane region" description="Helical" evidence="7">
    <location>
        <begin position="469"/>
        <end position="490"/>
    </location>
</feature>
<evidence type="ECO:0000256" key="6">
    <source>
        <dbReference type="SAM" id="MobiDB-lite"/>
    </source>
</evidence>
<dbReference type="PANTHER" id="PTHR43124">
    <property type="entry name" value="PURINE EFFLUX PUMP PBUE"/>
    <property type="match status" value="1"/>
</dbReference>
<sequence>MQNSSRPRLAAPVAAAGTARALSRNAPTASPLSRLTGTDGSPPGMSLLTLSSALNMVSGYRARPVRKKRTRSREPRRMSAPTASTPTLITLLRVYIPFALAYVLSYLFRSVNSVIFPSLEQDIPELTAGDLGFLTSMYFLFFTAVQIPLGVMLDRYGARRVQSGLILFAALGCIVFGAATSVAGLAGGRALIGLGVAGGLMAAIKAITVWYPPQRWSLMVGLHMAAGGLGSLVATHPVEAALGLAGWRHVFFGLGAITVAVSAMLFFVVPERGSATAASTPVGPQFRAVGHIMRDGYFWRLAPMVALQQAAFFAFQALWAGPWLRDVAGLDRAAITGQLFWLAVGMTASFVFTGWAAGALAQRGVSYVATGNAALALFLVVNASLIFTGLWRDASSTQVTALMLAFGAGGAVGIIYFTPLQQAFPIELSGRATTSLNFVVFPAVLVGQWGQGKILDLWPKIGNGYDPEAYAVTAFLFVALQAAALLWFLFSPARPAIRRSVDDSRHGATAPVAASAAGDPRRP</sequence>
<dbReference type="Proteomes" id="UP000321638">
    <property type="component" value="Unassembled WGS sequence"/>
</dbReference>
<dbReference type="PROSITE" id="PS50850">
    <property type="entry name" value="MFS"/>
    <property type="match status" value="1"/>
</dbReference>
<feature type="region of interest" description="Disordered" evidence="6">
    <location>
        <begin position="1"/>
        <end position="42"/>
    </location>
</feature>
<dbReference type="InterPro" id="IPR036259">
    <property type="entry name" value="MFS_trans_sf"/>
</dbReference>
<dbReference type="PANTHER" id="PTHR43124:SF3">
    <property type="entry name" value="CHLORAMPHENICOL EFFLUX PUMP RV0191"/>
    <property type="match status" value="1"/>
</dbReference>
<evidence type="ECO:0000256" key="2">
    <source>
        <dbReference type="ARBA" id="ARBA00022475"/>
    </source>
</evidence>
<feature type="domain" description="Major facilitator superfamily (MFS) profile" evidence="8">
    <location>
        <begin position="94"/>
        <end position="494"/>
    </location>
</feature>
<dbReference type="Pfam" id="PF07690">
    <property type="entry name" value="MFS_1"/>
    <property type="match status" value="1"/>
</dbReference>
<dbReference type="InterPro" id="IPR050189">
    <property type="entry name" value="MFS_Efflux_Transporters"/>
</dbReference>
<feature type="transmembrane region" description="Helical" evidence="7">
    <location>
        <begin position="83"/>
        <end position="108"/>
    </location>
</feature>
<feature type="transmembrane region" description="Helical" evidence="7">
    <location>
        <begin position="397"/>
        <end position="418"/>
    </location>
</feature>
<protein>
    <submittedName>
        <fullName evidence="9">MFS transporter</fullName>
    </submittedName>
</protein>
<feature type="transmembrane region" description="Helical" evidence="7">
    <location>
        <begin position="339"/>
        <end position="361"/>
    </location>
</feature>
<evidence type="ECO:0000256" key="3">
    <source>
        <dbReference type="ARBA" id="ARBA00022692"/>
    </source>
</evidence>